<dbReference type="InterPro" id="IPR001351">
    <property type="entry name" value="Ribosomal_uS3_C"/>
</dbReference>
<dbReference type="GO" id="GO:0003723">
    <property type="term" value="F:RNA binding"/>
    <property type="evidence" value="ECO:0007669"/>
    <property type="project" value="InterPro"/>
</dbReference>
<dbReference type="InterPro" id="IPR009019">
    <property type="entry name" value="KH_sf_prok-type"/>
</dbReference>
<evidence type="ECO:0000256" key="1">
    <source>
        <dbReference type="ARBA" id="ARBA00010761"/>
    </source>
</evidence>
<dbReference type="GeneID" id="65341490"/>
<dbReference type="RefSeq" id="YP_010131940.1">
    <property type="nucleotide sequence ID" value="NC_056371.1"/>
</dbReference>
<keyword evidence="3" id="KW-0687">Ribonucleoprotein</keyword>
<gene>
    <name evidence="5" type="primary">rps3</name>
</gene>
<dbReference type="PANTHER" id="PTHR11760">
    <property type="entry name" value="30S/40S RIBOSOMAL PROTEIN S3"/>
    <property type="match status" value="1"/>
</dbReference>
<dbReference type="GO" id="GO:0003735">
    <property type="term" value="F:structural constituent of ribosome"/>
    <property type="evidence" value="ECO:0007669"/>
    <property type="project" value="InterPro"/>
</dbReference>
<keyword evidence="2 5" id="KW-0689">Ribosomal protein</keyword>
<protein>
    <submittedName>
        <fullName evidence="5">Ribosomal protein S3</fullName>
    </submittedName>
</protein>
<evidence type="ECO:0000259" key="4">
    <source>
        <dbReference type="Pfam" id="PF00189"/>
    </source>
</evidence>
<accession>A0A7T4WR48</accession>
<dbReference type="EMBL" id="MW018491">
    <property type="protein sequence ID" value="QQD79319.1"/>
    <property type="molecule type" value="Genomic_DNA"/>
</dbReference>
<dbReference type="Pfam" id="PF00189">
    <property type="entry name" value="Ribosomal_S3_C"/>
    <property type="match status" value="1"/>
</dbReference>
<sequence length="275" mass="32321">MAQKTNPIAFRLAANKEKWFIKYQAKTQEEYSDYVYKNVKIREYLENIFNIFGCLIHTAFLKWTNNKLYITISYVVISNTKQQSLLKLPEKNINNDRYLHFSTVILDCLRGFTSNSIDIVLTLRKQNINFKSNITKFQINYIKILKIQLRQFSKYVFFKPLFNILLLVSRLRNSANLLAQYITNELRLLKKHDLFLFVLKQLMLRILKSKISKIKGIKVLIKGRLNNRPRASSWSLVVGKVPLQTINAEISYNQKIVYTKNGTLGIKVWVSENTL</sequence>
<dbReference type="AlphaFoldDB" id="A0A7T4WR48"/>
<evidence type="ECO:0000256" key="2">
    <source>
        <dbReference type="ARBA" id="ARBA00022980"/>
    </source>
</evidence>
<dbReference type="InterPro" id="IPR057258">
    <property type="entry name" value="Ribosomal_uS3"/>
</dbReference>
<dbReference type="PANTHER" id="PTHR11760:SF19">
    <property type="entry name" value="SMALL RIBOSOMAL SUBUNIT PROTEIN US3C"/>
    <property type="match status" value="1"/>
</dbReference>
<dbReference type="GO" id="GO:0022627">
    <property type="term" value="C:cytosolic small ribosomal subunit"/>
    <property type="evidence" value="ECO:0007669"/>
    <property type="project" value="TreeGrafter"/>
</dbReference>
<dbReference type="Gene3D" id="3.30.1140.32">
    <property type="entry name" value="Ribosomal protein S3, C-terminal domain"/>
    <property type="match status" value="1"/>
</dbReference>
<evidence type="ECO:0000256" key="3">
    <source>
        <dbReference type="ARBA" id="ARBA00023274"/>
    </source>
</evidence>
<name>A0A7T4WR48_9STRA</name>
<keyword evidence="5" id="KW-0496">Mitochondrion</keyword>
<evidence type="ECO:0000313" key="5">
    <source>
        <dbReference type="EMBL" id="QQD79319.1"/>
    </source>
</evidence>
<dbReference type="SUPFAM" id="SSF54821">
    <property type="entry name" value="Ribosomal protein S3 C-terminal domain"/>
    <property type="match status" value="1"/>
</dbReference>
<dbReference type="GO" id="GO:0006412">
    <property type="term" value="P:translation"/>
    <property type="evidence" value="ECO:0007669"/>
    <property type="project" value="InterPro"/>
</dbReference>
<geneLocation type="mitochondrion" evidence="5"/>
<dbReference type="InterPro" id="IPR036419">
    <property type="entry name" value="Ribosomal_S3_C_sf"/>
</dbReference>
<dbReference type="SUPFAM" id="SSF54814">
    <property type="entry name" value="Prokaryotic type KH domain (KH-domain type II)"/>
    <property type="match status" value="1"/>
</dbReference>
<organism evidence="5">
    <name type="scientific">Trieres regia</name>
    <dbReference type="NCBI Taxonomy" id="1335017"/>
    <lineage>
        <taxon>Eukaryota</taxon>
        <taxon>Sar</taxon>
        <taxon>Stramenopiles</taxon>
        <taxon>Ochrophyta</taxon>
        <taxon>Bacillariophyta</taxon>
        <taxon>Mediophyceae</taxon>
        <taxon>Biddulphiophycidae</taxon>
        <taxon>Eupodiscales</taxon>
        <taxon>Parodontellaceae</taxon>
        <taxon>Trieres</taxon>
    </lineage>
</organism>
<comment type="similarity">
    <text evidence="1">Belongs to the universal ribosomal protein uS3 family.</text>
</comment>
<reference evidence="5" key="1">
    <citation type="journal article" date="2021" name="J. Appl. Phycol.">
        <title>Mitochondrial genome of the harmful algal bloom species Odontella regia (Mediophyceae, Bacillariophyta).</title>
        <authorList>
            <person name="Wang Y."/>
            <person name="Chen Y."/>
            <person name="Wang J."/>
            <person name="Liu F."/>
            <person name="Chen N."/>
        </authorList>
    </citation>
    <scope>NUCLEOTIDE SEQUENCE</scope>
</reference>
<proteinExistence type="inferred from homology"/>
<feature type="domain" description="Small ribosomal subunit protein uS3 C-terminal" evidence="4">
    <location>
        <begin position="200"/>
        <end position="270"/>
    </location>
</feature>